<sequence length="245" mass="27949">MSKIVKKRLDIIVSEKFEFTILEAEMQIRSGNILVNSDKIFLPSLKFSEDSKIEIINQKEYVSRGSYKLLKAIKEFKINPKDFVCLDIGASTGGFVDVLLKHNAKKVYAVDVGKAQLHNSLINNEKVVNYEKTNVKDLNLSYFNEELDLITCDVSFISLKYVFSVAKNLLNPQKQIVVLIKPQFEASSKYVEAGGYVDEQYHPYLIEKVKGFALENQFQFNNIEKSPIAGNKSKNIEYLALFTKI</sequence>
<dbReference type="Pfam" id="PF01728">
    <property type="entry name" value="FtsJ"/>
    <property type="match status" value="1"/>
</dbReference>
<evidence type="ECO:0000259" key="3">
    <source>
        <dbReference type="SMART" id="SM00363"/>
    </source>
</evidence>
<organism evidence="4 5">
    <name type="scientific">Mycoplasma zalophi</name>
    <dbReference type="NCBI Taxonomy" id="191287"/>
    <lineage>
        <taxon>Bacteria</taxon>
        <taxon>Bacillati</taxon>
        <taxon>Mycoplasmatota</taxon>
        <taxon>Mollicutes</taxon>
        <taxon>Mycoplasmataceae</taxon>
        <taxon>Mycoplasma</taxon>
    </lineage>
</organism>
<dbReference type="CDD" id="cd02440">
    <property type="entry name" value="AdoMet_MTases"/>
    <property type="match status" value="1"/>
</dbReference>
<dbReference type="RefSeq" id="WP_216489107.1">
    <property type="nucleotide sequence ID" value="NZ_JAHMHH010000003.1"/>
</dbReference>
<dbReference type="PANTHER" id="PTHR32319">
    <property type="entry name" value="BACTERIAL HEMOLYSIN-LIKE PROTEIN"/>
    <property type="match status" value="1"/>
</dbReference>
<dbReference type="InterPro" id="IPR004538">
    <property type="entry name" value="Hemolysin_A/TlyA"/>
</dbReference>
<keyword evidence="4" id="KW-0489">Methyltransferase</keyword>
<dbReference type="InterPro" id="IPR002942">
    <property type="entry name" value="S4_RNA-bd"/>
</dbReference>
<evidence type="ECO:0000256" key="1">
    <source>
        <dbReference type="ARBA" id="ARBA00022884"/>
    </source>
</evidence>
<keyword evidence="4" id="KW-0808">Transferase</keyword>
<keyword evidence="1 2" id="KW-0694">RNA-binding</keyword>
<proteinExistence type="predicted"/>
<reference evidence="4" key="1">
    <citation type="submission" date="2021-06" db="EMBL/GenBank/DDBJ databases">
        <title>Novel Mycoplasma species detected in California sea lions (Zalophus californianus) from the USA.</title>
        <authorList>
            <person name="Volokhov D.V."/>
            <person name="Furtak V.A."/>
            <person name="Zagorodnyaya T.A."/>
        </authorList>
    </citation>
    <scope>NUCLEOTIDE SEQUENCE [LARGE SCALE GENOMIC DNA]</scope>
    <source>
        <strain evidence="4">CSL 5346</strain>
    </source>
</reference>
<dbReference type="InterPro" id="IPR047048">
    <property type="entry name" value="TlyA"/>
</dbReference>
<dbReference type="PANTHER" id="PTHR32319:SF0">
    <property type="entry name" value="BACTERIAL HEMOLYSIN-LIKE PROTEIN"/>
    <property type="match status" value="1"/>
</dbReference>
<dbReference type="InterPro" id="IPR002877">
    <property type="entry name" value="RNA_MeTrfase_FtsJ_dom"/>
</dbReference>
<feature type="domain" description="RNA-binding S4" evidence="3">
    <location>
        <begin position="7"/>
        <end position="70"/>
    </location>
</feature>
<dbReference type="SMART" id="SM00363">
    <property type="entry name" value="S4"/>
    <property type="match status" value="1"/>
</dbReference>
<dbReference type="GO" id="GO:0008168">
    <property type="term" value="F:methyltransferase activity"/>
    <property type="evidence" value="ECO:0007669"/>
    <property type="project" value="UniProtKB-KW"/>
</dbReference>
<dbReference type="PROSITE" id="PS50889">
    <property type="entry name" value="S4"/>
    <property type="match status" value="1"/>
</dbReference>
<name>A0ABS6DQJ0_9MOLU</name>
<protein>
    <submittedName>
        <fullName evidence="4">TlyA family RNA methyltransferase</fullName>
    </submittedName>
</protein>
<gene>
    <name evidence="4" type="ORF">KQ875_02595</name>
</gene>
<evidence type="ECO:0000313" key="5">
    <source>
        <dbReference type="Proteomes" id="UP000718793"/>
    </source>
</evidence>
<dbReference type="GO" id="GO:0032259">
    <property type="term" value="P:methylation"/>
    <property type="evidence" value="ECO:0007669"/>
    <property type="project" value="UniProtKB-KW"/>
</dbReference>
<dbReference type="NCBIfam" id="TIGR00478">
    <property type="entry name" value="tly"/>
    <property type="match status" value="1"/>
</dbReference>
<dbReference type="EMBL" id="JAHMHH010000003">
    <property type="protein sequence ID" value="MBU4692474.1"/>
    <property type="molecule type" value="Genomic_DNA"/>
</dbReference>
<comment type="caution">
    <text evidence="4">The sequence shown here is derived from an EMBL/GenBank/DDBJ whole genome shotgun (WGS) entry which is preliminary data.</text>
</comment>
<evidence type="ECO:0000313" key="4">
    <source>
        <dbReference type="EMBL" id="MBU4692474.1"/>
    </source>
</evidence>
<dbReference type="Proteomes" id="UP000718793">
    <property type="component" value="Unassembled WGS sequence"/>
</dbReference>
<keyword evidence="5" id="KW-1185">Reference proteome</keyword>
<evidence type="ECO:0000256" key="2">
    <source>
        <dbReference type="PROSITE-ProRule" id="PRU00182"/>
    </source>
</evidence>
<accession>A0ABS6DQJ0</accession>
<dbReference type="CDD" id="cd00165">
    <property type="entry name" value="S4"/>
    <property type="match status" value="1"/>
</dbReference>